<dbReference type="OrthoDB" id="168404at2759"/>
<name>A0A7R8WJ84_9CRUS</name>
<dbReference type="EMBL" id="OB665103">
    <property type="protein sequence ID" value="CAD7232758.1"/>
    <property type="molecule type" value="Genomic_DNA"/>
</dbReference>
<gene>
    <name evidence="1" type="ORF">CTOB1V02_LOCUS10586</name>
</gene>
<organism evidence="1">
    <name type="scientific">Cyprideis torosa</name>
    <dbReference type="NCBI Taxonomy" id="163714"/>
    <lineage>
        <taxon>Eukaryota</taxon>
        <taxon>Metazoa</taxon>
        <taxon>Ecdysozoa</taxon>
        <taxon>Arthropoda</taxon>
        <taxon>Crustacea</taxon>
        <taxon>Oligostraca</taxon>
        <taxon>Ostracoda</taxon>
        <taxon>Podocopa</taxon>
        <taxon>Podocopida</taxon>
        <taxon>Cytherocopina</taxon>
        <taxon>Cytheroidea</taxon>
        <taxon>Cytherideidae</taxon>
        <taxon>Cyprideis</taxon>
    </lineage>
</organism>
<dbReference type="PANTHER" id="PTHR22050">
    <property type="entry name" value="RW1 PROTEIN HOMOLOG"/>
    <property type="match status" value="1"/>
</dbReference>
<dbReference type="InterPro" id="IPR039877">
    <property type="entry name" value="TMEM131-like"/>
</dbReference>
<dbReference type="AlphaFoldDB" id="A0A7R8WJ84"/>
<accession>A0A7R8WJ84</accession>
<dbReference type="GO" id="GO:0016020">
    <property type="term" value="C:membrane"/>
    <property type="evidence" value="ECO:0007669"/>
    <property type="project" value="TreeGrafter"/>
</dbReference>
<protein>
    <submittedName>
        <fullName evidence="1">Uncharacterized protein</fullName>
    </submittedName>
</protein>
<dbReference type="PANTHER" id="PTHR22050:SF0">
    <property type="entry name" value="TRANSMEMBRANE PROTEIN 131 HOMOLOG"/>
    <property type="match status" value="1"/>
</dbReference>
<evidence type="ECO:0000313" key="1">
    <source>
        <dbReference type="EMBL" id="CAD7232758.1"/>
    </source>
</evidence>
<proteinExistence type="predicted"/>
<reference evidence="1" key="1">
    <citation type="submission" date="2020-11" db="EMBL/GenBank/DDBJ databases">
        <authorList>
            <person name="Tran Van P."/>
        </authorList>
    </citation>
    <scope>NUCLEOTIDE SEQUENCE</scope>
</reference>
<sequence length="336" mass="37727">MVHNATLDDALTPYFEISDFKPQVLPVNQTVTLLSLVLKDAKANLQLRSFIRLHSNASDFYLPVLCFNGKIVPVIPPQFSDGLDFGTLGIGAKRDVHFAVYNPNPLEVRIKGWGSNLTMSIVELMGSQEGNATEFFTQANFSVLPKTLLIKPNHFVIFRGLFYAKTFIHTYYEELDIPFRLRAAEGSISLILHPENILFHESFPSRITYVTLRIQSSFHHALTFESFGATPPDPRFIYNPPPPPQCAARGAPSQLPLSASSFSPRPSPTWGNLAFNLIGAANPTATLALTWIIPHNDHLQNMRKGGIRHFGEEGWSGERNKEMGRKEEEYPIRFPH</sequence>